<name>A0A8J3GWC8_9RHOB</name>
<protein>
    <submittedName>
        <fullName evidence="1">Uncharacterized protein</fullName>
    </submittedName>
</protein>
<evidence type="ECO:0000313" key="2">
    <source>
        <dbReference type="Proteomes" id="UP000626220"/>
    </source>
</evidence>
<gene>
    <name evidence="1" type="ORF">GCM10017056_19770</name>
</gene>
<evidence type="ECO:0000313" key="1">
    <source>
        <dbReference type="EMBL" id="GHF48273.1"/>
    </source>
</evidence>
<accession>A0A8J3GWC8</accession>
<dbReference type="AlphaFoldDB" id="A0A8J3GWC8"/>
<dbReference type="Proteomes" id="UP000626220">
    <property type="component" value="Unassembled WGS sequence"/>
</dbReference>
<dbReference type="EMBL" id="BNCJ01000004">
    <property type="protein sequence ID" value="GHF48273.1"/>
    <property type="molecule type" value="Genomic_DNA"/>
</dbReference>
<organism evidence="1 2">
    <name type="scientific">Seohaeicola zhoushanensis</name>
    <dbReference type="NCBI Taxonomy" id="1569283"/>
    <lineage>
        <taxon>Bacteria</taxon>
        <taxon>Pseudomonadati</taxon>
        <taxon>Pseudomonadota</taxon>
        <taxon>Alphaproteobacteria</taxon>
        <taxon>Rhodobacterales</taxon>
        <taxon>Roseobacteraceae</taxon>
        <taxon>Seohaeicola</taxon>
    </lineage>
</organism>
<reference evidence="1" key="2">
    <citation type="submission" date="2020-09" db="EMBL/GenBank/DDBJ databases">
        <authorList>
            <person name="Sun Q."/>
            <person name="Kim S."/>
        </authorList>
    </citation>
    <scope>NUCLEOTIDE SEQUENCE</scope>
    <source>
        <strain evidence="1">KCTC 42650</strain>
    </source>
</reference>
<reference evidence="1" key="1">
    <citation type="journal article" date="2014" name="Int. J. Syst. Evol. Microbiol.">
        <title>Complete genome sequence of Corynebacterium casei LMG S-19264T (=DSM 44701T), isolated from a smear-ripened cheese.</title>
        <authorList>
            <consortium name="US DOE Joint Genome Institute (JGI-PGF)"/>
            <person name="Walter F."/>
            <person name="Albersmeier A."/>
            <person name="Kalinowski J."/>
            <person name="Ruckert C."/>
        </authorList>
    </citation>
    <scope>NUCLEOTIDE SEQUENCE</scope>
    <source>
        <strain evidence="1">KCTC 42650</strain>
    </source>
</reference>
<sequence length="74" mass="8063">MDLMLTLDQALGACDRIVGLREGKVIFDHPLVDRNAAVACKLPDVVTSPKGEVECNDIEVLNAVWRQAMRDAGV</sequence>
<comment type="caution">
    <text evidence="1">The sequence shown here is derived from an EMBL/GenBank/DDBJ whole genome shotgun (WGS) entry which is preliminary data.</text>
</comment>
<keyword evidence="2" id="KW-1185">Reference proteome</keyword>
<proteinExistence type="predicted"/>